<evidence type="ECO:0000313" key="6">
    <source>
        <dbReference type="EMBL" id="WTU38737.1"/>
    </source>
</evidence>
<proteinExistence type="inferred from homology"/>
<dbReference type="Pfam" id="PF02801">
    <property type="entry name" value="Ketoacyl-synt_C"/>
    <property type="match status" value="2"/>
</dbReference>
<keyword evidence="2 4" id="KW-0808">Transferase</keyword>
<dbReference type="PROSITE" id="PS51257">
    <property type="entry name" value="PROKAR_LIPOPROTEIN"/>
    <property type="match status" value="1"/>
</dbReference>
<dbReference type="InterPro" id="IPR014031">
    <property type="entry name" value="Ketoacyl_synth_C"/>
</dbReference>
<gene>
    <name evidence="6" type="ORF">OHV25_03730</name>
</gene>
<evidence type="ECO:0000256" key="3">
    <source>
        <dbReference type="ARBA" id="ARBA00023315"/>
    </source>
</evidence>
<accession>A0AAU2GVU4</accession>
<comment type="similarity">
    <text evidence="1 4">Belongs to the thiolase-like superfamily. Beta-ketoacyl-ACP synthases family.</text>
</comment>
<reference evidence="6" key="1">
    <citation type="submission" date="2022-10" db="EMBL/GenBank/DDBJ databases">
        <title>The complete genomes of actinobacterial strains from the NBC collection.</title>
        <authorList>
            <person name="Joergensen T.S."/>
            <person name="Alvarez Arevalo M."/>
            <person name="Sterndorff E.B."/>
            <person name="Faurdal D."/>
            <person name="Vuksanovic O."/>
            <person name="Mourched A.-S."/>
            <person name="Charusanti P."/>
            <person name="Shaw S."/>
            <person name="Blin K."/>
            <person name="Weber T."/>
        </authorList>
    </citation>
    <scope>NUCLEOTIDE SEQUENCE</scope>
    <source>
        <strain evidence="6">NBC_00060</strain>
    </source>
</reference>
<dbReference type="GO" id="GO:0004315">
    <property type="term" value="F:3-oxoacyl-[acyl-carrier-protein] synthase activity"/>
    <property type="evidence" value="ECO:0007669"/>
    <property type="project" value="InterPro"/>
</dbReference>
<dbReference type="PROSITE" id="PS52004">
    <property type="entry name" value="KS3_2"/>
    <property type="match status" value="2"/>
</dbReference>
<dbReference type="GO" id="GO:0005829">
    <property type="term" value="C:cytosol"/>
    <property type="evidence" value="ECO:0007669"/>
    <property type="project" value="TreeGrafter"/>
</dbReference>
<dbReference type="SUPFAM" id="SSF53901">
    <property type="entry name" value="Thiolase-like"/>
    <property type="match status" value="3"/>
</dbReference>
<dbReference type="PANTHER" id="PTHR11712:SF336">
    <property type="entry name" value="3-OXOACYL-[ACYL-CARRIER-PROTEIN] SYNTHASE, MITOCHONDRIAL"/>
    <property type="match status" value="1"/>
</dbReference>
<evidence type="ECO:0000259" key="5">
    <source>
        <dbReference type="PROSITE" id="PS52004"/>
    </source>
</evidence>
<dbReference type="PANTHER" id="PTHR11712">
    <property type="entry name" value="POLYKETIDE SYNTHASE-RELATED"/>
    <property type="match status" value="1"/>
</dbReference>
<organism evidence="6">
    <name type="scientific">Streptomyces sp. NBC_00060</name>
    <dbReference type="NCBI Taxonomy" id="2975636"/>
    <lineage>
        <taxon>Bacteria</taxon>
        <taxon>Bacillati</taxon>
        <taxon>Actinomycetota</taxon>
        <taxon>Actinomycetes</taxon>
        <taxon>Kitasatosporales</taxon>
        <taxon>Streptomycetaceae</taxon>
        <taxon>Streptomyces</taxon>
    </lineage>
</organism>
<dbReference type="InterPro" id="IPR018201">
    <property type="entry name" value="Ketoacyl_synth_AS"/>
</dbReference>
<evidence type="ECO:0000256" key="2">
    <source>
        <dbReference type="ARBA" id="ARBA00022679"/>
    </source>
</evidence>
<dbReference type="InterPro" id="IPR014030">
    <property type="entry name" value="Ketoacyl_synth_N"/>
</dbReference>
<keyword evidence="3" id="KW-0012">Acyltransferase</keyword>
<protein>
    <submittedName>
        <fullName evidence="6">Beta-ketoacyl-[acyl-carrier-protein] synthase family protein</fullName>
    </submittedName>
</protein>
<feature type="domain" description="Ketosynthase family 3 (KS3)" evidence="5">
    <location>
        <begin position="8"/>
        <end position="403"/>
    </location>
</feature>
<dbReference type="GO" id="GO:0006633">
    <property type="term" value="P:fatty acid biosynthetic process"/>
    <property type="evidence" value="ECO:0007669"/>
    <property type="project" value="InterPro"/>
</dbReference>
<dbReference type="InterPro" id="IPR016039">
    <property type="entry name" value="Thiolase-like"/>
</dbReference>
<dbReference type="EMBL" id="CP108253">
    <property type="protein sequence ID" value="WTU38737.1"/>
    <property type="molecule type" value="Genomic_DNA"/>
</dbReference>
<evidence type="ECO:0000256" key="1">
    <source>
        <dbReference type="ARBA" id="ARBA00008467"/>
    </source>
</evidence>
<dbReference type="Pfam" id="PF00109">
    <property type="entry name" value="ketoacyl-synt"/>
    <property type="match status" value="2"/>
</dbReference>
<dbReference type="PROSITE" id="PS00606">
    <property type="entry name" value="KS3_1"/>
    <property type="match status" value="1"/>
</dbReference>
<dbReference type="CDD" id="cd00834">
    <property type="entry name" value="KAS_I_II"/>
    <property type="match status" value="1"/>
</dbReference>
<dbReference type="InterPro" id="IPR000794">
    <property type="entry name" value="Beta-ketoacyl_synthase"/>
</dbReference>
<name>A0AAU2GVU4_9ACTN</name>
<dbReference type="SMART" id="SM00825">
    <property type="entry name" value="PKS_KS"/>
    <property type="match status" value="1"/>
</dbReference>
<sequence>MSLSNHRLEGVAITGIGLSCALGNGAQHVWRGIRAGQSGIAKTQRLDVSALSCQYTGEAASLPSSHPRLRGRVDRATSLALTAAQEAVDSAGLPQDDHDPYRMGIAVGTSVGGLDHGEQFHWELLRGGPESTRADLLFNYPLYTSADALSIAFRFKGPKVVISNACAAGSNSIGFAADAIREGRADVMIAGGVDVLDILSLAGFDSLNALDSEPCAPYSRSTGLNLGEGAAFLVLESESYARRRGADILSYFLGYALTSDAYHATAPDPAGDGASRAMRAGLAQAALGPEHIDYVNGHGTGTPTNDSAETKAVDALFAGRTAAPMSSTKSQVGHMLGAAGAMEAATCVMALRDGVLPPTVNVDETRELPRDIVPNRSRPQELNVVVSNSFAFGGNNCSLVLGRRPAPPRTPAAHRVVITGAGPVTALGSGRQVFLDALREGRTGVGPARLNDLSLSRTGLAAEVDTTECRRHVDRAYARRLDQIGLLTLAASRLALDDAGLRVTKAEAARIGMVFGTFSGPVETVEQLSETIGTQGPHRVNPRLFPNSVMNAAAGHACLALQIRGPLSTLATGCASGLSGLGYAADLIRRGEADVMLAVSADELTPLLHFGFDRVGLLAEDSPRPYSATPTGAALGAGSTALVVESLEHALARGATILAEVKGHAITSDGHRVAGNDPSGEAWAESFRRALADGGVPASDVGTVFGDARGTAAIDRAEAAAIAQVWEPGTVRLSNLSPYTGHVPSTSALMSAVCATETLRTGWSPSVPSLSHPLDGVRPYLDSAPHTGGKACVVTAANWGGTYVSLVLAPWHEAATSQEAA</sequence>
<dbReference type="AlphaFoldDB" id="A0AAU2GVU4"/>
<dbReference type="InterPro" id="IPR020841">
    <property type="entry name" value="PKS_Beta-ketoAc_synthase_dom"/>
</dbReference>
<evidence type="ECO:0000256" key="4">
    <source>
        <dbReference type="RuleBase" id="RU003694"/>
    </source>
</evidence>
<dbReference type="Gene3D" id="3.40.47.10">
    <property type="match status" value="4"/>
</dbReference>
<feature type="domain" description="Ketosynthase family 3 (KS3)" evidence="5">
    <location>
        <begin position="413"/>
        <end position="810"/>
    </location>
</feature>